<keyword evidence="1" id="KW-0808">Transferase</keyword>
<protein>
    <submittedName>
        <fullName evidence="7">OLC1v1013465C1</fullName>
    </submittedName>
</protein>
<sequence>MASYRCILHGWMDTSEVLHARVLRHCNFAELGHASVFLFDHLIDGIGLNRRFQMKGNTSTDAASEHSPGSPFHHCISSYSRNYIEEESLGRGGGGKVKRCQHKLDEKHYAVKIIPYNEDKEAEALNELKILSTFQHTNVVRYYYSWKEEFVVDSASSDSASSSSSNLAYNRTLYVAMELCQRTLRAAFQENRDFSPEDTERMLKEMAESLKCIHDKNVIHCDIAADNIFLDFGGKAMIGDFGLAEFLKDGKSSIECEARGKVLYHAPELSTEGEKRMVNFTKATDIYALGLVMLELLFPSETYMGTKNLFDEAKKDTFPEKNDKVSELQYDTIQRMLSLNADDRPTALQVLNALS</sequence>
<evidence type="ECO:0000313" key="7">
    <source>
        <dbReference type="EMBL" id="CAI9112950.1"/>
    </source>
</evidence>
<proteinExistence type="predicted"/>
<dbReference type="PANTHER" id="PTHR11042">
    <property type="entry name" value="EUKARYOTIC TRANSLATION INITIATION FACTOR 2-ALPHA KINASE EIF2-ALPHA KINASE -RELATED"/>
    <property type="match status" value="1"/>
</dbReference>
<dbReference type="InterPro" id="IPR008266">
    <property type="entry name" value="Tyr_kinase_AS"/>
</dbReference>
<dbReference type="Gene3D" id="1.10.510.10">
    <property type="entry name" value="Transferase(Phosphotransferase) domain 1"/>
    <property type="match status" value="1"/>
</dbReference>
<feature type="binding site" evidence="5">
    <location>
        <position position="112"/>
    </location>
    <ligand>
        <name>ATP</name>
        <dbReference type="ChEBI" id="CHEBI:30616"/>
    </ligand>
</feature>
<dbReference type="GO" id="GO:0005829">
    <property type="term" value="C:cytosol"/>
    <property type="evidence" value="ECO:0007669"/>
    <property type="project" value="TreeGrafter"/>
</dbReference>
<accession>A0AAV1DYI5</accession>
<evidence type="ECO:0000259" key="6">
    <source>
        <dbReference type="PROSITE" id="PS50011"/>
    </source>
</evidence>
<dbReference type="SUPFAM" id="SSF56112">
    <property type="entry name" value="Protein kinase-like (PK-like)"/>
    <property type="match status" value="1"/>
</dbReference>
<evidence type="ECO:0000256" key="3">
    <source>
        <dbReference type="ARBA" id="ARBA00022777"/>
    </source>
</evidence>
<dbReference type="InterPro" id="IPR050339">
    <property type="entry name" value="CC_SR_Kinase"/>
</dbReference>
<keyword evidence="4 5" id="KW-0067">ATP-binding</keyword>
<evidence type="ECO:0000256" key="4">
    <source>
        <dbReference type="ARBA" id="ARBA00022840"/>
    </source>
</evidence>
<feature type="domain" description="Protein kinase" evidence="6">
    <location>
        <begin position="83"/>
        <end position="355"/>
    </location>
</feature>
<dbReference type="PROSITE" id="PS00109">
    <property type="entry name" value="PROTEIN_KINASE_TYR"/>
    <property type="match status" value="1"/>
</dbReference>
<dbReference type="Gene3D" id="3.30.200.20">
    <property type="entry name" value="Phosphorylase Kinase, domain 1"/>
    <property type="match status" value="1"/>
</dbReference>
<keyword evidence="8" id="KW-1185">Reference proteome</keyword>
<evidence type="ECO:0000313" key="8">
    <source>
        <dbReference type="Proteomes" id="UP001161247"/>
    </source>
</evidence>
<evidence type="ECO:0000256" key="5">
    <source>
        <dbReference type="PROSITE-ProRule" id="PRU10141"/>
    </source>
</evidence>
<dbReference type="GO" id="GO:0004694">
    <property type="term" value="F:eukaryotic translation initiation factor 2alpha kinase activity"/>
    <property type="evidence" value="ECO:0007669"/>
    <property type="project" value="TreeGrafter"/>
</dbReference>
<keyword evidence="2 5" id="KW-0547">Nucleotide-binding</keyword>
<dbReference type="InterPro" id="IPR017441">
    <property type="entry name" value="Protein_kinase_ATP_BS"/>
</dbReference>
<evidence type="ECO:0000256" key="2">
    <source>
        <dbReference type="ARBA" id="ARBA00022741"/>
    </source>
</evidence>
<organism evidence="7 8">
    <name type="scientific">Oldenlandia corymbosa var. corymbosa</name>
    <dbReference type="NCBI Taxonomy" id="529605"/>
    <lineage>
        <taxon>Eukaryota</taxon>
        <taxon>Viridiplantae</taxon>
        <taxon>Streptophyta</taxon>
        <taxon>Embryophyta</taxon>
        <taxon>Tracheophyta</taxon>
        <taxon>Spermatophyta</taxon>
        <taxon>Magnoliopsida</taxon>
        <taxon>eudicotyledons</taxon>
        <taxon>Gunneridae</taxon>
        <taxon>Pentapetalae</taxon>
        <taxon>asterids</taxon>
        <taxon>lamiids</taxon>
        <taxon>Gentianales</taxon>
        <taxon>Rubiaceae</taxon>
        <taxon>Rubioideae</taxon>
        <taxon>Spermacoceae</taxon>
        <taxon>Hedyotis-Oldenlandia complex</taxon>
        <taxon>Oldenlandia</taxon>
    </lineage>
</organism>
<evidence type="ECO:0000256" key="1">
    <source>
        <dbReference type="ARBA" id="ARBA00022679"/>
    </source>
</evidence>
<keyword evidence="3" id="KW-0418">Kinase</keyword>
<dbReference type="AlphaFoldDB" id="A0AAV1DYI5"/>
<dbReference type="PROSITE" id="PS50011">
    <property type="entry name" value="PROTEIN_KINASE_DOM"/>
    <property type="match status" value="1"/>
</dbReference>
<reference evidence="7" key="1">
    <citation type="submission" date="2023-03" db="EMBL/GenBank/DDBJ databases">
        <authorList>
            <person name="Julca I."/>
        </authorList>
    </citation>
    <scope>NUCLEOTIDE SEQUENCE</scope>
</reference>
<dbReference type="EMBL" id="OX459124">
    <property type="protein sequence ID" value="CAI9112950.1"/>
    <property type="molecule type" value="Genomic_DNA"/>
</dbReference>
<dbReference type="PROSITE" id="PS00107">
    <property type="entry name" value="PROTEIN_KINASE_ATP"/>
    <property type="match status" value="1"/>
</dbReference>
<gene>
    <name evidence="7" type="ORF">OLC1_LOCUS20047</name>
</gene>
<dbReference type="Proteomes" id="UP001161247">
    <property type="component" value="Chromosome 7"/>
</dbReference>
<dbReference type="PANTHER" id="PTHR11042:SF136">
    <property type="entry name" value="EIF-2-ALPHA KINASE GCN2"/>
    <property type="match status" value="1"/>
</dbReference>
<dbReference type="InterPro" id="IPR011009">
    <property type="entry name" value="Kinase-like_dom_sf"/>
</dbReference>
<dbReference type="Pfam" id="PF00069">
    <property type="entry name" value="Pkinase"/>
    <property type="match status" value="1"/>
</dbReference>
<dbReference type="GO" id="GO:0005634">
    <property type="term" value="C:nucleus"/>
    <property type="evidence" value="ECO:0007669"/>
    <property type="project" value="TreeGrafter"/>
</dbReference>
<name>A0AAV1DYI5_OLDCO</name>
<dbReference type="InterPro" id="IPR000719">
    <property type="entry name" value="Prot_kinase_dom"/>
</dbReference>
<dbReference type="GO" id="GO:0005524">
    <property type="term" value="F:ATP binding"/>
    <property type="evidence" value="ECO:0007669"/>
    <property type="project" value="UniProtKB-UniRule"/>
</dbReference>